<sequence length="82" mass="9422">MVKELEEPVAVEVRGSEFRVFAQGSFTNLRVFPNNVVEKMGQDFELHAHEDDKEDDDEAEVSIEDAPLDEPFAYKDLDLMTF</sequence>
<organism evidence="1 2">
    <name type="scientific">Cannabis sativa</name>
    <name type="common">Hemp</name>
    <name type="synonym">Marijuana</name>
    <dbReference type="NCBI Taxonomy" id="3483"/>
    <lineage>
        <taxon>Eukaryota</taxon>
        <taxon>Viridiplantae</taxon>
        <taxon>Streptophyta</taxon>
        <taxon>Embryophyta</taxon>
        <taxon>Tracheophyta</taxon>
        <taxon>Spermatophyta</taxon>
        <taxon>Magnoliopsida</taxon>
        <taxon>eudicotyledons</taxon>
        <taxon>Gunneridae</taxon>
        <taxon>Pentapetalae</taxon>
        <taxon>rosids</taxon>
        <taxon>fabids</taxon>
        <taxon>Rosales</taxon>
        <taxon>Cannabaceae</taxon>
        <taxon>Cannabis</taxon>
    </lineage>
</organism>
<dbReference type="EnsemblPlants" id="evm.model.09.564">
    <property type="protein sequence ID" value="cds.evm.model.09.564"/>
    <property type="gene ID" value="evm.TU.09.564"/>
</dbReference>
<dbReference type="AlphaFoldDB" id="A0A803QGN2"/>
<reference evidence="1" key="1">
    <citation type="submission" date="2018-11" db="EMBL/GenBank/DDBJ databases">
        <authorList>
            <person name="Grassa J C."/>
        </authorList>
    </citation>
    <scope>NUCLEOTIDE SEQUENCE [LARGE SCALE GENOMIC DNA]</scope>
</reference>
<dbReference type="Proteomes" id="UP000596661">
    <property type="component" value="Chromosome 9"/>
</dbReference>
<name>A0A803QGN2_CANSA</name>
<accession>A0A803QGN2</accession>
<protein>
    <submittedName>
        <fullName evidence="1">Uncharacterized protein</fullName>
    </submittedName>
</protein>
<proteinExistence type="predicted"/>
<keyword evidence="2" id="KW-1185">Reference proteome</keyword>
<reference evidence="1" key="2">
    <citation type="submission" date="2021-03" db="UniProtKB">
        <authorList>
            <consortium name="EnsemblPlants"/>
        </authorList>
    </citation>
    <scope>IDENTIFICATION</scope>
</reference>
<evidence type="ECO:0000313" key="2">
    <source>
        <dbReference type="Proteomes" id="UP000596661"/>
    </source>
</evidence>
<dbReference type="Gramene" id="evm.model.09.564">
    <property type="protein sequence ID" value="cds.evm.model.09.564"/>
    <property type="gene ID" value="evm.TU.09.564"/>
</dbReference>
<dbReference type="EMBL" id="UZAU01000734">
    <property type="status" value="NOT_ANNOTATED_CDS"/>
    <property type="molecule type" value="Genomic_DNA"/>
</dbReference>
<evidence type="ECO:0000313" key="1">
    <source>
        <dbReference type="EnsemblPlants" id="cds.evm.model.09.564"/>
    </source>
</evidence>